<evidence type="ECO:0000259" key="1">
    <source>
        <dbReference type="Pfam" id="PF13480"/>
    </source>
</evidence>
<dbReference type="InterPro" id="IPR038740">
    <property type="entry name" value="BioF2-like_GNAT_dom"/>
</dbReference>
<keyword evidence="3" id="KW-1185">Reference proteome</keyword>
<reference evidence="2 3" key="1">
    <citation type="journal article" date="2014" name="Genome Announc.">
        <title>Draft Genome Sequence of Lysobacter capsici AZ78, a Bacterium Antagonistic to Plant-Pathogenic Oomycetes.</title>
        <authorList>
            <person name="Puopolo G."/>
            <person name="Sonego P."/>
            <person name="Engelen K."/>
            <person name="Pertot I."/>
        </authorList>
    </citation>
    <scope>NUCLEOTIDE SEQUENCE [LARGE SCALE GENOMIC DNA]</scope>
    <source>
        <strain evidence="2 3">AZ78</strain>
    </source>
</reference>
<dbReference type="Gene3D" id="3.40.630.30">
    <property type="match status" value="1"/>
</dbReference>
<gene>
    <name evidence="2" type="ORF">AZ78_2630</name>
</gene>
<comment type="caution">
    <text evidence="2">The sequence shown here is derived from an EMBL/GenBank/DDBJ whole genome shotgun (WGS) entry which is preliminary data.</text>
</comment>
<organism evidence="2 3">
    <name type="scientific">Lysobacter capsici AZ78</name>
    <dbReference type="NCBI Taxonomy" id="1444315"/>
    <lineage>
        <taxon>Bacteria</taxon>
        <taxon>Pseudomonadati</taxon>
        <taxon>Pseudomonadota</taxon>
        <taxon>Gammaproteobacteria</taxon>
        <taxon>Lysobacterales</taxon>
        <taxon>Lysobacteraceae</taxon>
        <taxon>Lysobacter</taxon>
    </lineage>
</organism>
<proteinExistence type="predicted"/>
<protein>
    <submittedName>
        <fullName evidence="2">Oxidoreductase</fullName>
    </submittedName>
</protein>
<evidence type="ECO:0000313" key="3">
    <source>
        <dbReference type="Proteomes" id="UP000023435"/>
    </source>
</evidence>
<accession>A0A108U9M4</accession>
<name>A0A108U9M4_9GAMM</name>
<dbReference type="OrthoDB" id="6028172at2"/>
<dbReference type="AlphaFoldDB" id="A0A108U9M4"/>
<dbReference type="Proteomes" id="UP000023435">
    <property type="component" value="Unassembled WGS sequence"/>
</dbReference>
<dbReference type="InterPro" id="IPR016181">
    <property type="entry name" value="Acyl_CoA_acyltransferase"/>
</dbReference>
<feature type="domain" description="BioF2-like acetyltransferase" evidence="1">
    <location>
        <begin position="188"/>
        <end position="323"/>
    </location>
</feature>
<evidence type="ECO:0000313" key="2">
    <source>
        <dbReference type="EMBL" id="KWS05079.1"/>
    </source>
</evidence>
<dbReference type="Pfam" id="PF13480">
    <property type="entry name" value="Acetyltransf_6"/>
    <property type="match status" value="1"/>
</dbReference>
<dbReference type="RefSeq" id="WP_051547907.1">
    <property type="nucleotide sequence ID" value="NZ_JAJA02000001.1"/>
</dbReference>
<dbReference type="SUPFAM" id="SSF55729">
    <property type="entry name" value="Acyl-CoA N-acyltransferases (Nat)"/>
    <property type="match status" value="1"/>
</dbReference>
<sequence length="365" mass="40576">MALTIDVHRSLQSIDDDAYRALHAASAAPVFYDRRFLDAAEHSPLLPVEKVFYLCARDGDELVGVLPAYLQRVAAIDPLGLLQRTAGVRDDGGDLGLFSHIMHCWDSTVPVRPDRGDAFAALLREYERLARGEGARHAGLLNVRDAGVLGQARGQGYRACHLVDRYDVDLRRFDHFEQFVQRLPNDGRCEMNRQLRKFEASGATARVIAPPFDGVLERLTELCFRTTARNGTPQYFPSAPLARFVRRCGGLVRLVVVECEDELVGGIICFEQGDHILLWSAGVVYDRSSFSPYTLCFASAYRYAFARGLKRLEGGRLNERIKRRLGLTPVPLYSLIARELPLAALESRAGLGATPAADPARRALH</sequence>
<dbReference type="EMBL" id="JAJA02000001">
    <property type="protein sequence ID" value="KWS05079.1"/>
    <property type="molecule type" value="Genomic_DNA"/>
</dbReference>